<gene>
    <name evidence="1" type="ORF">LCGC14_0895540</name>
</gene>
<accession>A0A0F9RH76</accession>
<reference evidence="1" key="1">
    <citation type="journal article" date="2015" name="Nature">
        <title>Complex archaea that bridge the gap between prokaryotes and eukaryotes.</title>
        <authorList>
            <person name="Spang A."/>
            <person name="Saw J.H."/>
            <person name="Jorgensen S.L."/>
            <person name="Zaremba-Niedzwiedzka K."/>
            <person name="Martijn J."/>
            <person name="Lind A.E."/>
            <person name="van Eijk R."/>
            <person name="Schleper C."/>
            <person name="Guy L."/>
            <person name="Ettema T.J."/>
        </authorList>
    </citation>
    <scope>NUCLEOTIDE SEQUENCE</scope>
</reference>
<sequence>MNVDSAEYKKKFIDRLVEKGYKRDMARIEFESWMESSEEAVGDEGDPEWDADECFEYYNS</sequence>
<name>A0A0F9RH76_9ZZZZ</name>
<comment type="caution">
    <text evidence="1">The sequence shown here is derived from an EMBL/GenBank/DDBJ whole genome shotgun (WGS) entry which is preliminary data.</text>
</comment>
<dbReference type="EMBL" id="LAZR01002887">
    <property type="protein sequence ID" value="KKN24381.1"/>
    <property type="molecule type" value="Genomic_DNA"/>
</dbReference>
<proteinExistence type="predicted"/>
<organism evidence="1">
    <name type="scientific">marine sediment metagenome</name>
    <dbReference type="NCBI Taxonomy" id="412755"/>
    <lineage>
        <taxon>unclassified sequences</taxon>
        <taxon>metagenomes</taxon>
        <taxon>ecological metagenomes</taxon>
    </lineage>
</organism>
<evidence type="ECO:0000313" key="1">
    <source>
        <dbReference type="EMBL" id="KKN24381.1"/>
    </source>
</evidence>
<dbReference type="AlphaFoldDB" id="A0A0F9RH76"/>
<protein>
    <submittedName>
        <fullName evidence="1">Uncharacterized protein</fullName>
    </submittedName>
</protein>